<comment type="subcellular location">
    <subcellularLocation>
        <location evidence="1">Cytoplasm</location>
    </subcellularLocation>
</comment>
<reference evidence="9" key="1">
    <citation type="journal article" date="2008" name="Insect Biochem. Mol. Biol.">
        <title>The genome of a lepidopteran model insect, the silkworm Bombyx mori.</title>
        <authorList>
            <consortium name="International Silkworm Genome Consortium"/>
        </authorList>
    </citation>
    <scope>NUCLEOTIDE SEQUENCE [LARGE SCALE GENOMIC DNA]</scope>
    <source>
        <strain evidence="9">p50T</strain>
    </source>
</reference>
<dbReference type="PANTHER" id="PTHR46630">
    <property type="entry name" value="TETRATRICOPEPTIDE REPEAT PROTEIN 29"/>
    <property type="match status" value="1"/>
</dbReference>
<dbReference type="InterPro" id="IPR051476">
    <property type="entry name" value="Bac_ResReg_Asp_Phosphatase"/>
</dbReference>
<dbReference type="PROSITE" id="PS50005">
    <property type="entry name" value="TPR"/>
    <property type="match status" value="1"/>
</dbReference>
<evidence type="ECO:0000256" key="1">
    <source>
        <dbReference type="ARBA" id="ARBA00004496"/>
    </source>
</evidence>
<dbReference type="GeneID" id="101735921"/>
<name>A0A8R1WHX3_BOMMO</name>
<reference evidence="8" key="2">
    <citation type="submission" date="2022-06" db="UniProtKB">
        <authorList>
            <consortium name="EnsemblMetazoa"/>
        </authorList>
    </citation>
    <scope>IDENTIFICATION</scope>
    <source>
        <strain evidence="8">p50T (Dazao)</strain>
    </source>
</reference>
<keyword evidence="2" id="KW-0963">Cytoplasm</keyword>
<evidence type="ECO:0000256" key="3">
    <source>
        <dbReference type="ARBA" id="ARBA00022737"/>
    </source>
</evidence>
<accession>A0A8R1WHX3</accession>
<dbReference type="GO" id="GO:0005737">
    <property type="term" value="C:cytoplasm"/>
    <property type="evidence" value="ECO:0007669"/>
    <property type="project" value="UniProtKB-SubCell"/>
</dbReference>
<dbReference type="InterPro" id="IPR019734">
    <property type="entry name" value="TPR_rpt"/>
</dbReference>
<dbReference type="InterPro" id="IPR011990">
    <property type="entry name" value="TPR-like_helical_dom_sf"/>
</dbReference>
<feature type="repeat" description="TPR" evidence="7">
    <location>
        <begin position="270"/>
        <end position="303"/>
    </location>
</feature>
<dbReference type="GO" id="GO:0005929">
    <property type="term" value="C:cilium"/>
    <property type="evidence" value="ECO:0007669"/>
    <property type="project" value="TreeGrafter"/>
</dbReference>
<organism evidence="8 9">
    <name type="scientific">Bombyx mori</name>
    <name type="common">Silk moth</name>
    <dbReference type="NCBI Taxonomy" id="7091"/>
    <lineage>
        <taxon>Eukaryota</taxon>
        <taxon>Metazoa</taxon>
        <taxon>Ecdysozoa</taxon>
        <taxon>Arthropoda</taxon>
        <taxon>Hexapoda</taxon>
        <taxon>Insecta</taxon>
        <taxon>Pterygota</taxon>
        <taxon>Neoptera</taxon>
        <taxon>Endopterygota</taxon>
        <taxon>Lepidoptera</taxon>
        <taxon>Glossata</taxon>
        <taxon>Ditrysia</taxon>
        <taxon>Bombycoidea</taxon>
        <taxon>Bombycidae</taxon>
        <taxon>Bombycinae</taxon>
        <taxon>Bombyx</taxon>
    </lineage>
</organism>
<dbReference type="KEGG" id="bmor:101735921"/>
<keyword evidence="3" id="KW-0677">Repeat</keyword>
<protein>
    <recommendedName>
        <fullName evidence="5">Tetratricopeptide repeat protein 29</fullName>
    </recommendedName>
</protein>
<dbReference type="Proteomes" id="UP000005204">
    <property type="component" value="Unassembled WGS sequence"/>
</dbReference>
<dbReference type="Gene3D" id="1.25.40.10">
    <property type="entry name" value="Tetratricopeptide repeat domain"/>
    <property type="match status" value="1"/>
</dbReference>
<dbReference type="SUPFAM" id="SSF48452">
    <property type="entry name" value="TPR-like"/>
    <property type="match status" value="1"/>
</dbReference>
<dbReference type="SMR" id="A0A8R1WHX3"/>
<proteinExistence type="predicted"/>
<comment type="function">
    <text evidence="6">Axonemal protein which is implicated in axonemal and/or peri-axonemal structure assembly and regulates flagellum assembly and beating and therefore sperm motility.</text>
</comment>
<evidence type="ECO:0000313" key="8">
    <source>
        <dbReference type="EnsemblMetazoa" id="XP_004927823.3"/>
    </source>
</evidence>
<dbReference type="AlphaFoldDB" id="A0A8R1WHX3"/>
<dbReference type="EnsemblMetazoa" id="XM_004927766.4">
    <property type="protein sequence ID" value="XP_004927823.3"/>
    <property type="gene ID" value="LOC101735921"/>
</dbReference>
<evidence type="ECO:0000256" key="6">
    <source>
        <dbReference type="ARBA" id="ARBA00044739"/>
    </source>
</evidence>
<keyword evidence="9" id="KW-1185">Reference proteome</keyword>
<sequence>MEFNKDLPKKRQLPKLMACMTKTSLENLRNKALFNLDTLDAKSIRRRKLPLHECLILELRESGYTESSDYLEDLIYDNVQLLTDDDIGIVVDLRQRKDYLEHICDKLQKAEKYRDKDDTKKECLELLNLALHYAEEGKGILWLAEKFFLASIAVGSQYLVDGGRQKGCCKYHYAKFLLDKFPGADTDEPFEMLTEVRDSAIGKIWPLHEPDSDNEDVPSETLFSATAMQLHRVLLTKARSIRKSDPAKAERLARLAERRANDADETTKTAEAIVEIGICQLSMNNLNNAQKSFERAFKIYTDSQNIEGICETKMHLAAVLQRLGDHEAAAKFLTEMGELAMDKGLRKQLGRALHLLGELHLRRECPELGTQHLSEAFGCFMGFRFQQPNPSNIIVENESSRFALVYDSQNTELFEEEAEQSRLMMAVSAGQERMSSYFNLLKEAGTCAVAKMKIIEWKLSHAGWWVKKQQHDFLPCSCPAHNRTPLDVLKIQLELRELAGNTLMEPSEGDALFGRTDTTDDIRKLRSSFYYS</sequence>
<dbReference type="RefSeq" id="XP_004927823.3">
    <property type="nucleotide sequence ID" value="XM_004927766.5"/>
</dbReference>
<keyword evidence="4 7" id="KW-0802">TPR repeat</keyword>
<evidence type="ECO:0000256" key="4">
    <source>
        <dbReference type="ARBA" id="ARBA00022803"/>
    </source>
</evidence>
<evidence type="ECO:0000256" key="2">
    <source>
        <dbReference type="ARBA" id="ARBA00022490"/>
    </source>
</evidence>
<dbReference type="PANTHER" id="PTHR46630:SF1">
    <property type="entry name" value="TETRATRICOPEPTIDE REPEAT PROTEIN 29"/>
    <property type="match status" value="1"/>
</dbReference>
<evidence type="ECO:0000256" key="5">
    <source>
        <dbReference type="ARBA" id="ARBA00040665"/>
    </source>
</evidence>
<evidence type="ECO:0000256" key="7">
    <source>
        <dbReference type="PROSITE-ProRule" id="PRU00339"/>
    </source>
</evidence>
<evidence type="ECO:0000313" key="9">
    <source>
        <dbReference type="Proteomes" id="UP000005204"/>
    </source>
</evidence>
<dbReference type="GO" id="GO:0003341">
    <property type="term" value="P:cilium movement"/>
    <property type="evidence" value="ECO:0007669"/>
    <property type="project" value="TreeGrafter"/>
</dbReference>